<sequence>MLIREANTRDAEGITAIYNDAVVHTTAIWNDQVVDVANRLSWLADRQKSGYPVLVAVDDDGGVLGYASFGDWRAWDGYRHTAEHSVYVHTDRRGIGIGEALLRALIQHAQRIGKHVLVAGIEANNQASISLHQKLGFEHVGHLKQVGAKFGQWLDLVFLQRILDTRSTPERDISHG</sequence>
<name>A0ABW8IM31_9GAMM</name>
<evidence type="ECO:0000313" key="4">
    <source>
        <dbReference type="EMBL" id="MFK2855868.1"/>
    </source>
</evidence>
<evidence type="ECO:0000256" key="1">
    <source>
        <dbReference type="ARBA" id="ARBA00022679"/>
    </source>
</evidence>
<dbReference type="Gene3D" id="3.40.630.30">
    <property type="match status" value="1"/>
</dbReference>
<dbReference type="PANTHER" id="PTHR43072:SF23">
    <property type="entry name" value="UPF0039 PROTEIN C11D3.02C"/>
    <property type="match status" value="1"/>
</dbReference>
<evidence type="ECO:0000256" key="2">
    <source>
        <dbReference type="ARBA" id="ARBA00023315"/>
    </source>
</evidence>
<evidence type="ECO:0000313" key="5">
    <source>
        <dbReference type="Proteomes" id="UP001620409"/>
    </source>
</evidence>
<accession>A0ABW8IM31</accession>
<organism evidence="4 5">
    <name type="scientific">Dyella humi</name>
    <dbReference type="NCBI Taxonomy" id="1770547"/>
    <lineage>
        <taxon>Bacteria</taxon>
        <taxon>Pseudomonadati</taxon>
        <taxon>Pseudomonadota</taxon>
        <taxon>Gammaproteobacteria</taxon>
        <taxon>Lysobacterales</taxon>
        <taxon>Rhodanobacteraceae</taxon>
        <taxon>Dyella</taxon>
    </lineage>
</organism>
<reference evidence="4 5" key="1">
    <citation type="submission" date="2020-10" db="EMBL/GenBank/DDBJ databases">
        <title>Phylogeny of dyella-like bacteria.</title>
        <authorList>
            <person name="Fu J."/>
        </authorList>
    </citation>
    <scope>NUCLEOTIDE SEQUENCE [LARGE SCALE GENOMIC DNA]</scope>
    <source>
        <strain evidence="4 5">DHG40</strain>
    </source>
</reference>
<dbReference type="Pfam" id="PF13420">
    <property type="entry name" value="Acetyltransf_4"/>
    <property type="match status" value="1"/>
</dbReference>
<dbReference type="EMBL" id="JADIKI010000023">
    <property type="protein sequence ID" value="MFK2855868.1"/>
    <property type="molecule type" value="Genomic_DNA"/>
</dbReference>
<keyword evidence="5" id="KW-1185">Reference proteome</keyword>
<proteinExistence type="predicted"/>
<evidence type="ECO:0000259" key="3">
    <source>
        <dbReference type="PROSITE" id="PS51186"/>
    </source>
</evidence>
<dbReference type="RefSeq" id="WP_380013512.1">
    <property type="nucleotide sequence ID" value="NZ_JADIKI010000023.1"/>
</dbReference>
<dbReference type="InterPro" id="IPR016181">
    <property type="entry name" value="Acyl_CoA_acyltransferase"/>
</dbReference>
<dbReference type="PROSITE" id="PS51186">
    <property type="entry name" value="GNAT"/>
    <property type="match status" value="1"/>
</dbReference>
<dbReference type="Proteomes" id="UP001620409">
    <property type="component" value="Unassembled WGS sequence"/>
</dbReference>
<gene>
    <name evidence="4" type="ORF">ISP18_14795</name>
</gene>
<dbReference type="CDD" id="cd04301">
    <property type="entry name" value="NAT_SF"/>
    <property type="match status" value="1"/>
</dbReference>
<keyword evidence="1" id="KW-0808">Transferase</keyword>
<dbReference type="PANTHER" id="PTHR43072">
    <property type="entry name" value="N-ACETYLTRANSFERASE"/>
    <property type="match status" value="1"/>
</dbReference>
<protein>
    <submittedName>
        <fullName evidence="4">N-acetyltransferase</fullName>
    </submittedName>
</protein>
<comment type="caution">
    <text evidence="4">The sequence shown here is derived from an EMBL/GenBank/DDBJ whole genome shotgun (WGS) entry which is preliminary data.</text>
</comment>
<dbReference type="InterPro" id="IPR000182">
    <property type="entry name" value="GNAT_dom"/>
</dbReference>
<feature type="domain" description="N-acetyltransferase" evidence="3">
    <location>
        <begin position="1"/>
        <end position="160"/>
    </location>
</feature>
<dbReference type="SUPFAM" id="SSF55729">
    <property type="entry name" value="Acyl-CoA N-acyltransferases (Nat)"/>
    <property type="match status" value="1"/>
</dbReference>
<keyword evidence="2" id="KW-0012">Acyltransferase</keyword>